<feature type="compositionally biased region" description="Basic and acidic residues" evidence="1">
    <location>
        <begin position="139"/>
        <end position="149"/>
    </location>
</feature>
<accession>A0A8X6RVG2</accession>
<reference evidence="2" key="1">
    <citation type="submission" date="2020-08" db="EMBL/GenBank/DDBJ databases">
        <title>Multicomponent nature underlies the extraordinary mechanical properties of spider dragline silk.</title>
        <authorList>
            <person name="Kono N."/>
            <person name="Nakamura H."/>
            <person name="Mori M."/>
            <person name="Yoshida Y."/>
            <person name="Ohtoshi R."/>
            <person name="Malay A.D."/>
            <person name="Moran D.A.P."/>
            <person name="Tomita M."/>
            <person name="Numata K."/>
            <person name="Arakawa K."/>
        </authorList>
    </citation>
    <scope>NUCLEOTIDE SEQUENCE</scope>
</reference>
<dbReference type="EMBL" id="BMAU01021225">
    <property type="protein sequence ID" value="GFY01361.1"/>
    <property type="molecule type" value="Genomic_DNA"/>
</dbReference>
<feature type="region of interest" description="Disordered" evidence="1">
    <location>
        <begin position="126"/>
        <end position="149"/>
    </location>
</feature>
<gene>
    <name evidence="2" type="ORF">TNCV_5078271</name>
</gene>
<keyword evidence="3" id="KW-1185">Reference proteome</keyword>
<dbReference type="AlphaFoldDB" id="A0A8X6RVG2"/>
<name>A0A8X6RVG2_TRICX</name>
<comment type="caution">
    <text evidence="2">The sequence shown here is derived from an EMBL/GenBank/DDBJ whole genome shotgun (WGS) entry which is preliminary data.</text>
</comment>
<organism evidence="2 3">
    <name type="scientific">Trichonephila clavipes</name>
    <name type="common">Golden silk orbweaver</name>
    <name type="synonym">Nephila clavipes</name>
    <dbReference type="NCBI Taxonomy" id="2585209"/>
    <lineage>
        <taxon>Eukaryota</taxon>
        <taxon>Metazoa</taxon>
        <taxon>Ecdysozoa</taxon>
        <taxon>Arthropoda</taxon>
        <taxon>Chelicerata</taxon>
        <taxon>Arachnida</taxon>
        <taxon>Araneae</taxon>
        <taxon>Araneomorphae</taxon>
        <taxon>Entelegynae</taxon>
        <taxon>Araneoidea</taxon>
        <taxon>Nephilidae</taxon>
        <taxon>Trichonephila</taxon>
    </lineage>
</organism>
<feature type="region of interest" description="Disordered" evidence="1">
    <location>
        <begin position="39"/>
        <end position="93"/>
    </location>
</feature>
<protein>
    <submittedName>
        <fullName evidence="2">Uncharacterized protein</fullName>
    </submittedName>
</protein>
<proteinExistence type="predicted"/>
<sequence length="149" mass="17298">MDIASGALYMVEEDDVVKNEALYMKEESNGIRNIISNFENSQKAGDEPSLSNRQKRKLKMRKIEEGTKKDEAPNITTKGEQNDKPMDNFDEEQNDDNMLMDYLNEQSKYPPEDVLTVEHYNQPVNVSTYKQNNQPMDVSEEKIKTTKRQ</sequence>
<dbReference type="Proteomes" id="UP000887159">
    <property type="component" value="Unassembled WGS sequence"/>
</dbReference>
<evidence type="ECO:0000313" key="3">
    <source>
        <dbReference type="Proteomes" id="UP000887159"/>
    </source>
</evidence>
<evidence type="ECO:0000313" key="2">
    <source>
        <dbReference type="EMBL" id="GFY01361.1"/>
    </source>
</evidence>
<feature type="compositionally biased region" description="Polar residues" evidence="1">
    <location>
        <begin position="126"/>
        <end position="136"/>
    </location>
</feature>
<feature type="compositionally biased region" description="Basic and acidic residues" evidence="1">
    <location>
        <begin position="61"/>
        <end position="72"/>
    </location>
</feature>
<evidence type="ECO:0000256" key="1">
    <source>
        <dbReference type="SAM" id="MobiDB-lite"/>
    </source>
</evidence>